<dbReference type="Proteomes" id="UP001163324">
    <property type="component" value="Chromosome 3"/>
</dbReference>
<keyword evidence="2" id="KW-1185">Reference proteome</keyword>
<organism evidence="1 2">
    <name type="scientific">Trichothecium roseum</name>
    <dbReference type="NCBI Taxonomy" id="47278"/>
    <lineage>
        <taxon>Eukaryota</taxon>
        <taxon>Fungi</taxon>
        <taxon>Dikarya</taxon>
        <taxon>Ascomycota</taxon>
        <taxon>Pezizomycotina</taxon>
        <taxon>Sordariomycetes</taxon>
        <taxon>Hypocreomycetidae</taxon>
        <taxon>Hypocreales</taxon>
        <taxon>Hypocreales incertae sedis</taxon>
        <taxon>Trichothecium</taxon>
    </lineage>
</organism>
<sequence length="454" mass="51736">MTGVDFLRKLHDYCLTPAAARVHGINPTDIGKQYMVARNPDRSKHLETASVKIFGLDLDFVNLRKETYADDSRNPQMEFGTAQEDARRRDATVNALFYNLNKDEVEDFTGGIKDMKARLLKTPLEPFQTFTDDPLRVLRLVRFASRLQFNIDPNVEKYMSNEKVLESLRIKISRERVGIEVEKMLNGTHPRDALGIIHRLGLYNAIFTDPTRSLEPPPLTKKWPVAYECLNDLMQNRTPGSISDLLLRTDESALLSWNLVTLAPWMTVKDNELNPKLPLVAVIGREGCKHPSKLTNLIAAASRHRNGVISLKKAIEDNEELSMRPERLGMMVRSWDSKGGDWRIQVLNALLVDATERLDHWITPHSYGQQKFLVEWQSFLNHLLNANAFEAPNIKRLVDGRQLADSLGVKSGKWTGQALNVCIEWQLRNPEKTDPTEAIEEVKRRRSELGIPDA</sequence>
<name>A0ACC0V4T0_9HYPO</name>
<dbReference type="EMBL" id="CM047942">
    <property type="protein sequence ID" value="KAI9901480.1"/>
    <property type="molecule type" value="Genomic_DNA"/>
</dbReference>
<protein>
    <submittedName>
        <fullName evidence="1">Uncharacterized protein</fullName>
    </submittedName>
</protein>
<reference evidence="1" key="1">
    <citation type="submission" date="2022-10" db="EMBL/GenBank/DDBJ databases">
        <title>Complete Genome of Trichothecium roseum strain YXFP-22015, a Plant Pathogen Isolated from Citrus.</title>
        <authorList>
            <person name="Wang Y."/>
            <person name="Zhu L."/>
        </authorList>
    </citation>
    <scope>NUCLEOTIDE SEQUENCE</scope>
    <source>
        <strain evidence="1">YXFP-22015</strain>
    </source>
</reference>
<proteinExistence type="predicted"/>
<evidence type="ECO:0000313" key="2">
    <source>
        <dbReference type="Proteomes" id="UP001163324"/>
    </source>
</evidence>
<accession>A0ACC0V4T0</accession>
<evidence type="ECO:0000313" key="1">
    <source>
        <dbReference type="EMBL" id="KAI9901480.1"/>
    </source>
</evidence>
<comment type="caution">
    <text evidence="1">The sequence shown here is derived from an EMBL/GenBank/DDBJ whole genome shotgun (WGS) entry which is preliminary data.</text>
</comment>
<gene>
    <name evidence="1" type="ORF">N3K66_003297</name>
</gene>